<comment type="caution">
    <text evidence="1">The sequence shown here is derived from an EMBL/GenBank/DDBJ whole genome shotgun (WGS) entry which is preliminary data.</text>
</comment>
<evidence type="ECO:0008006" key="3">
    <source>
        <dbReference type="Google" id="ProtNLM"/>
    </source>
</evidence>
<evidence type="ECO:0000313" key="2">
    <source>
        <dbReference type="Proteomes" id="UP000292027"/>
    </source>
</evidence>
<dbReference type="AlphaFoldDB" id="A0A4Q7XB57"/>
<organism evidence="1 2">
    <name type="scientific">Kribbella rubisoli</name>
    <dbReference type="NCBI Taxonomy" id="3075929"/>
    <lineage>
        <taxon>Bacteria</taxon>
        <taxon>Bacillati</taxon>
        <taxon>Actinomycetota</taxon>
        <taxon>Actinomycetes</taxon>
        <taxon>Propionibacteriales</taxon>
        <taxon>Kribbellaceae</taxon>
        <taxon>Kribbella</taxon>
    </lineage>
</organism>
<proteinExistence type="predicted"/>
<keyword evidence="2" id="KW-1185">Reference proteome</keyword>
<dbReference type="InterPro" id="IPR016888">
    <property type="entry name" value="UCP028498"/>
</dbReference>
<reference evidence="1 2" key="1">
    <citation type="journal article" date="2015" name="Stand. Genomic Sci.">
        <title>Genomic Encyclopedia of Bacterial and Archaeal Type Strains, Phase III: the genomes of soil and plant-associated and newly described type strains.</title>
        <authorList>
            <person name="Whitman W.B."/>
            <person name="Woyke T."/>
            <person name="Klenk H.P."/>
            <person name="Zhou Y."/>
            <person name="Lilburn T.G."/>
            <person name="Beck B.J."/>
            <person name="De Vos P."/>
            <person name="Vandamme P."/>
            <person name="Eisen J.A."/>
            <person name="Garrity G."/>
            <person name="Hugenholtz P."/>
            <person name="Kyrpides N.C."/>
        </authorList>
    </citation>
    <scope>NUCLEOTIDE SEQUENCE [LARGE SCALE GENOMIC DNA]</scope>
    <source>
        <strain evidence="1 2">VKM Ac-2540</strain>
    </source>
</reference>
<dbReference type="OrthoDB" id="162563at2"/>
<evidence type="ECO:0000313" key="1">
    <source>
        <dbReference type="EMBL" id="RZU19839.1"/>
    </source>
</evidence>
<name>A0A4Q7XB57_9ACTN</name>
<gene>
    <name evidence="1" type="ORF">EV645_2059</name>
</gene>
<protein>
    <recommendedName>
        <fullName evidence="3">DUF2255 family protein</fullName>
    </recommendedName>
</protein>
<accession>A0A4Q7XB57</accession>
<dbReference type="RefSeq" id="WP_130442001.1">
    <property type="nucleotide sequence ID" value="NZ_SHKR01000011.1"/>
</dbReference>
<sequence length="121" mass="13606">MSSWTAEELQALDRIDEIRVAGRRQDGSLRTLTIVWHVVVDGSLYVRSVRGAEGSWYKGVIRHHEGAISWDDNTREVTYIPDATADDQLDAAYYKKYGDGPDTDAIVNPTARPTTLRVEAR</sequence>
<dbReference type="Pfam" id="PF10012">
    <property type="entry name" value="DUF2255"/>
    <property type="match status" value="1"/>
</dbReference>
<dbReference type="Proteomes" id="UP000292027">
    <property type="component" value="Unassembled WGS sequence"/>
</dbReference>
<dbReference type="EMBL" id="SHKR01000011">
    <property type="protein sequence ID" value="RZU19839.1"/>
    <property type="molecule type" value="Genomic_DNA"/>
</dbReference>